<feature type="region of interest" description="Disordered" evidence="1">
    <location>
        <begin position="1"/>
        <end position="73"/>
    </location>
</feature>
<name>Q6Z3E0_ORYSJ</name>
<accession>Q6Z3E0</accession>
<reference evidence="2" key="1">
    <citation type="submission" date="2002-05" db="EMBL/GenBank/DDBJ databases">
        <title>Oryza sativa nipponbare(GA3) genomic DNA, chromosome 8, BAC clone:OSJNBa0025J22.</title>
        <authorList>
            <person name="Sasaki T."/>
            <person name="Matsumoto T."/>
            <person name="Katayose Y."/>
        </authorList>
    </citation>
    <scope>NUCLEOTIDE SEQUENCE</scope>
</reference>
<sequence>MSISPKSSALFFLPVRAQGSTSWKSQEKEGPEGEDDNKADDAQSEDGLEEDTLPRGKGIRRRNKKYMGPDWAV</sequence>
<reference evidence="3" key="2">
    <citation type="submission" date="2002-05" db="EMBL/GenBank/DDBJ databases">
        <title>Oryza sativa nipponbare(GA3) genomic DNA, chromosome 8, BAC clone:OSJNBb0064I19.</title>
        <authorList>
            <person name="Sasaki T."/>
            <person name="Matsumoto T."/>
            <person name="Katayose Y."/>
        </authorList>
    </citation>
    <scope>NUCLEOTIDE SEQUENCE</scope>
</reference>
<evidence type="ECO:0000256" key="1">
    <source>
        <dbReference type="SAM" id="MobiDB-lite"/>
    </source>
</evidence>
<evidence type="ECO:0000313" key="2">
    <source>
        <dbReference type="EMBL" id="BAD10191.1"/>
    </source>
</evidence>
<reference evidence="4" key="3">
    <citation type="journal article" date="2005" name="Nature">
        <title>The map-based sequence of the rice genome.</title>
        <authorList>
            <consortium name="International rice genome sequencing project (IRGSP)"/>
            <person name="Matsumoto T."/>
            <person name="Wu J."/>
            <person name="Kanamori H."/>
            <person name="Katayose Y."/>
            <person name="Fujisawa M."/>
            <person name="Namiki N."/>
            <person name="Mizuno H."/>
            <person name="Yamamoto K."/>
            <person name="Antonio B.A."/>
            <person name="Baba T."/>
            <person name="Sakata K."/>
            <person name="Nagamura Y."/>
            <person name="Aoki H."/>
            <person name="Arikawa K."/>
            <person name="Arita K."/>
            <person name="Bito T."/>
            <person name="Chiden Y."/>
            <person name="Fujitsuka N."/>
            <person name="Fukunaka R."/>
            <person name="Hamada M."/>
            <person name="Harada C."/>
            <person name="Hayashi A."/>
            <person name="Hijishita S."/>
            <person name="Honda M."/>
            <person name="Hosokawa S."/>
            <person name="Ichikawa Y."/>
            <person name="Idonuma A."/>
            <person name="Iijima M."/>
            <person name="Ikeda M."/>
            <person name="Ikeno M."/>
            <person name="Ito K."/>
            <person name="Ito S."/>
            <person name="Ito T."/>
            <person name="Ito Y."/>
            <person name="Ito Y."/>
            <person name="Iwabuchi A."/>
            <person name="Kamiya K."/>
            <person name="Karasawa W."/>
            <person name="Kurita K."/>
            <person name="Katagiri S."/>
            <person name="Kikuta A."/>
            <person name="Kobayashi H."/>
            <person name="Kobayashi N."/>
            <person name="Machita K."/>
            <person name="Maehara T."/>
            <person name="Masukawa M."/>
            <person name="Mizubayashi T."/>
            <person name="Mukai Y."/>
            <person name="Nagasaki H."/>
            <person name="Nagata Y."/>
            <person name="Naito S."/>
            <person name="Nakashima M."/>
            <person name="Nakama Y."/>
            <person name="Nakamichi Y."/>
            <person name="Nakamura M."/>
            <person name="Meguro A."/>
            <person name="Negishi M."/>
            <person name="Ohta I."/>
            <person name="Ohta T."/>
            <person name="Okamoto M."/>
            <person name="Ono N."/>
            <person name="Saji S."/>
            <person name="Sakaguchi M."/>
            <person name="Sakai K."/>
            <person name="Shibata M."/>
            <person name="Shimokawa T."/>
            <person name="Song J."/>
            <person name="Takazaki Y."/>
            <person name="Terasawa K."/>
            <person name="Tsugane M."/>
            <person name="Tsuji K."/>
            <person name="Ueda S."/>
            <person name="Waki K."/>
            <person name="Yamagata H."/>
            <person name="Yamamoto M."/>
            <person name="Yamamoto S."/>
            <person name="Yamane H."/>
            <person name="Yoshiki S."/>
            <person name="Yoshihara R."/>
            <person name="Yukawa K."/>
            <person name="Zhong H."/>
            <person name="Yano M."/>
            <person name="Yuan Q."/>
            <person name="Ouyang S."/>
            <person name="Liu J."/>
            <person name="Jones K.M."/>
            <person name="Gansberger K."/>
            <person name="Moffat K."/>
            <person name="Hill J."/>
            <person name="Bera J."/>
            <person name="Fadrosh D."/>
            <person name="Jin S."/>
            <person name="Johri S."/>
            <person name="Kim M."/>
            <person name="Overton L."/>
            <person name="Reardon M."/>
            <person name="Tsitrin T."/>
            <person name="Vuong H."/>
            <person name="Weaver B."/>
            <person name="Ciecko A."/>
            <person name="Tallon L."/>
            <person name="Jackson J."/>
            <person name="Pai G."/>
            <person name="Aken S.V."/>
            <person name="Utterback T."/>
            <person name="Reidmuller S."/>
            <person name="Feldblyum T."/>
            <person name="Hsiao J."/>
            <person name="Zismann V."/>
            <person name="Iobst S."/>
            <person name="de Vazeille A.R."/>
            <person name="Buell C.R."/>
            <person name="Ying K."/>
            <person name="Li Y."/>
            <person name="Lu T."/>
            <person name="Huang Y."/>
            <person name="Zhao Q."/>
            <person name="Feng Q."/>
            <person name="Zhang L."/>
            <person name="Zhu J."/>
            <person name="Weng Q."/>
            <person name="Mu J."/>
            <person name="Lu Y."/>
            <person name="Fan D."/>
            <person name="Liu Y."/>
            <person name="Guan J."/>
            <person name="Zhang Y."/>
            <person name="Yu S."/>
            <person name="Liu X."/>
            <person name="Zhang Y."/>
            <person name="Hong G."/>
            <person name="Han B."/>
            <person name="Choisne N."/>
            <person name="Demange N."/>
            <person name="Orjeda G."/>
            <person name="Samain S."/>
            <person name="Cattolico L."/>
            <person name="Pelletier E."/>
            <person name="Couloux A."/>
            <person name="Segurens B."/>
            <person name="Wincker P."/>
            <person name="D'Hont A."/>
            <person name="Scarpelli C."/>
            <person name="Weissenbach J."/>
            <person name="Salanoubat M."/>
            <person name="Quetier F."/>
            <person name="Yu Y."/>
            <person name="Kim H.R."/>
            <person name="Rambo T."/>
            <person name="Currie J."/>
            <person name="Collura K."/>
            <person name="Luo M."/>
            <person name="Yang T."/>
            <person name="Ammiraju J.S.S."/>
            <person name="Engler F."/>
            <person name="Soderlund C."/>
            <person name="Wing R.A."/>
            <person name="Palmer L.E."/>
            <person name="de la Bastide M."/>
            <person name="Spiegel L."/>
            <person name="Nascimento L."/>
            <person name="Zutavern T."/>
            <person name="O'Shaughnessy A."/>
            <person name="Dike S."/>
            <person name="Dedhia N."/>
            <person name="Preston R."/>
            <person name="Balija V."/>
            <person name="McCombie W.R."/>
            <person name="Chow T."/>
            <person name="Chen H."/>
            <person name="Chung M."/>
            <person name="Chen C."/>
            <person name="Shaw J."/>
            <person name="Wu H."/>
            <person name="Hsiao K."/>
            <person name="Chao Y."/>
            <person name="Chu M."/>
            <person name="Cheng C."/>
            <person name="Hour A."/>
            <person name="Lee P."/>
            <person name="Lin S."/>
            <person name="Lin Y."/>
            <person name="Liou J."/>
            <person name="Liu S."/>
            <person name="Hsing Y."/>
            <person name="Raghuvanshi S."/>
            <person name="Mohanty A."/>
            <person name="Bharti A.K."/>
            <person name="Gaur A."/>
            <person name="Gupta V."/>
            <person name="Kumar D."/>
            <person name="Ravi V."/>
            <person name="Vij S."/>
            <person name="Kapur A."/>
            <person name="Khurana P."/>
            <person name="Khurana P."/>
            <person name="Khurana J.P."/>
            <person name="Tyagi A.K."/>
            <person name="Gaikwad K."/>
            <person name="Singh A."/>
            <person name="Dalal V."/>
            <person name="Srivastava S."/>
            <person name="Dixit A."/>
            <person name="Pal A.K."/>
            <person name="Ghazi I.A."/>
            <person name="Yadav M."/>
            <person name="Pandit A."/>
            <person name="Bhargava A."/>
            <person name="Sureshbabu K."/>
            <person name="Batra K."/>
            <person name="Sharma T.R."/>
            <person name="Mohapatra T."/>
            <person name="Singh N.K."/>
            <person name="Messing J."/>
            <person name="Nelson A.B."/>
            <person name="Fuks G."/>
            <person name="Kavchok S."/>
            <person name="Keizer G."/>
            <person name="Linton E."/>
            <person name="Llaca V."/>
            <person name="Song R."/>
            <person name="Tanyolac B."/>
            <person name="Young S."/>
            <person name="Ho-Il K."/>
            <person name="Hahn J.H."/>
            <person name="Sangsakoo G."/>
            <person name="Vanavichit A."/>
            <person name="de Mattos Luiz.A.T."/>
            <person name="Zimmer P.D."/>
            <person name="Malone G."/>
            <person name="Dellagostin O."/>
            <person name="de Oliveira A.C."/>
            <person name="Bevan M."/>
            <person name="Bancroft I."/>
            <person name="Minx P."/>
            <person name="Cordum H."/>
            <person name="Wilson R."/>
            <person name="Cheng Z."/>
            <person name="Jin W."/>
            <person name="Jiang J."/>
            <person name="Leong S.A."/>
            <person name="Iwama H."/>
            <person name="Gojobori T."/>
            <person name="Itoh T."/>
            <person name="Niimura Y."/>
            <person name="Fujii Y."/>
            <person name="Habara T."/>
            <person name="Sakai H."/>
            <person name="Sato Y."/>
            <person name="Wilson G."/>
            <person name="Kumar K."/>
            <person name="McCouch S."/>
            <person name="Juretic N."/>
            <person name="Hoen D."/>
            <person name="Wright S."/>
            <person name="Bruskiewich R."/>
            <person name="Bureau T."/>
            <person name="Miyao A."/>
            <person name="Hirochika H."/>
            <person name="Nishikawa T."/>
            <person name="Kadowaki K."/>
            <person name="Sugiura M."/>
            <person name="Burr B."/>
            <person name="Sasaki T."/>
        </authorList>
    </citation>
    <scope>NUCLEOTIDE SEQUENCE [LARGE SCALE GENOMIC DNA]</scope>
    <source>
        <strain evidence="4">cv. Nipponbare</strain>
    </source>
</reference>
<reference evidence="4" key="4">
    <citation type="journal article" date="2008" name="Nucleic Acids Res.">
        <title>The rice annotation project database (RAP-DB): 2008 update.</title>
        <authorList>
            <consortium name="The rice annotation project (RAP)"/>
        </authorList>
    </citation>
    <scope>GENOME REANNOTATION</scope>
    <source>
        <strain evidence="4">cv. Nipponbare</strain>
    </source>
</reference>
<gene>
    <name evidence="2" type="ORF">OSJNBa0025J22.45</name>
    <name evidence="3" type="ORF">OSJNBb0064I19.2</name>
</gene>
<protein>
    <submittedName>
        <fullName evidence="3">Uncharacterized protein</fullName>
    </submittedName>
</protein>
<evidence type="ECO:0000313" key="3">
    <source>
        <dbReference type="EMBL" id="BAD10231.1"/>
    </source>
</evidence>
<dbReference type="EMBL" id="AP005254">
    <property type="protein sequence ID" value="BAD10231.1"/>
    <property type="molecule type" value="Genomic_DNA"/>
</dbReference>
<dbReference type="Proteomes" id="UP000000763">
    <property type="component" value="Chromosome 8"/>
</dbReference>
<proteinExistence type="predicted"/>
<dbReference type="EMBL" id="AP005245">
    <property type="protein sequence ID" value="BAD10191.1"/>
    <property type="molecule type" value="Genomic_DNA"/>
</dbReference>
<feature type="compositionally biased region" description="Acidic residues" evidence="1">
    <location>
        <begin position="32"/>
        <end position="51"/>
    </location>
</feature>
<evidence type="ECO:0000313" key="4">
    <source>
        <dbReference type="Proteomes" id="UP000000763"/>
    </source>
</evidence>
<organism evidence="3 4">
    <name type="scientific">Oryza sativa subsp. japonica</name>
    <name type="common">Rice</name>
    <dbReference type="NCBI Taxonomy" id="39947"/>
    <lineage>
        <taxon>Eukaryota</taxon>
        <taxon>Viridiplantae</taxon>
        <taxon>Streptophyta</taxon>
        <taxon>Embryophyta</taxon>
        <taxon>Tracheophyta</taxon>
        <taxon>Spermatophyta</taxon>
        <taxon>Magnoliopsida</taxon>
        <taxon>Liliopsida</taxon>
        <taxon>Poales</taxon>
        <taxon>Poaceae</taxon>
        <taxon>BOP clade</taxon>
        <taxon>Oryzoideae</taxon>
        <taxon>Oryzeae</taxon>
        <taxon>Oryzinae</taxon>
        <taxon>Oryza</taxon>
        <taxon>Oryza sativa</taxon>
    </lineage>
</organism>
<dbReference type="AlphaFoldDB" id="Q6Z3E0"/>